<gene>
    <name evidence="1" type="ORF">ERS027659_05133</name>
</gene>
<dbReference type="AlphaFoldDB" id="A0A655AVG1"/>
<dbReference type="EMBL" id="CNFT01002438">
    <property type="protein sequence ID" value="CKU26086.1"/>
    <property type="molecule type" value="Genomic_DNA"/>
</dbReference>
<keyword evidence="1" id="KW-0472">Membrane</keyword>
<proteinExistence type="predicted"/>
<name>A0A655AVG1_MYCTX</name>
<organism evidence="1 2">
    <name type="scientific">Mycobacterium tuberculosis</name>
    <dbReference type="NCBI Taxonomy" id="1773"/>
    <lineage>
        <taxon>Bacteria</taxon>
        <taxon>Bacillati</taxon>
        <taxon>Actinomycetota</taxon>
        <taxon>Actinomycetes</taxon>
        <taxon>Mycobacteriales</taxon>
        <taxon>Mycobacteriaceae</taxon>
        <taxon>Mycobacterium</taxon>
        <taxon>Mycobacterium tuberculosis complex</taxon>
    </lineage>
</organism>
<evidence type="ECO:0000313" key="2">
    <source>
        <dbReference type="Proteomes" id="UP000050164"/>
    </source>
</evidence>
<dbReference type="Proteomes" id="UP000050164">
    <property type="component" value="Unassembled WGS sequence"/>
</dbReference>
<sequence length="53" mass="5447">MLTSATALRPGHNTISVEAAAPTSNLLVWISTLGTTDGKSQADISEITIYAAS</sequence>
<keyword evidence="1" id="KW-0812">Transmembrane</keyword>
<evidence type="ECO:0000313" key="1">
    <source>
        <dbReference type="EMBL" id="CKU26086.1"/>
    </source>
</evidence>
<reference evidence="1 2" key="1">
    <citation type="submission" date="2015-03" db="EMBL/GenBank/DDBJ databases">
        <authorList>
            <consortium name="Pathogen Informatics"/>
        </authorList>
    </citation>
    <scope>NUCLEOTIDE SEQUENCE [LARGE SCALE GENOMIC DNA]</scope>
    <source>
        <strain evidence="1 2">Bir 185</strain>
    </source>
</reference>
<protein>
    <submittedName>
        <fullName evidence="1">Transmembrane protein</fullName>
    </submittedName>
</protein>
<accession>A0A655AVG1</accession>